<dbReference type="EMBL" id="MHNE01000030">
    <property type="protein sequence ID" value="OGZ37927.1"/>
    <property type="molecule type" value="Genomic_DNA"/>
</dbReference>
<dbReference type="SUPFAM" id="SSF109604">
    <property type="entry name" value="HD-domain/PDEase-like"/>
    <property type="match status" value="1"/>
</dbReference>
<dbReference type="InterPro" id="IPR003607">
    <property type="entry name" value="HD/PDEase_dom"/>
</dbReference>
<gene>
    <name evidence="2" type="ORF">A3A94_03210</name>
</gene>
<dbReference type="STRING" id="1802000.A3A94_03210"/>
<sequence length="243" mass="28446">MNLRSSLIQSKKPAHQFHDAASLKWIASHRPKNLLNNYTVDVDTIRIIRNLKPWKRCENSWFINNLIKDGIHGFRHVSRVAIHAVFLAIEHYNEISENEIKALMFAALLHDCRRKNDNADPRHGLRAADWLEKKPEIFPKKLHLLSPAIHFAISVHNDPYERIFTYSLYKKFKPFVDILKTADALDRYRFPRSDWWFSSKFITLCPGIKNLSLAFDLVIKSETLFLDTKDNIKSITEALKLLK</sequence>
<dbReference type="SMART" id="SM00471">
    <property type="entry name" value="HDc"/>
    <property type="match status" value="1"/>
</dbReference>
<dbReference type="AlphaFoldDB" id="A0A1G2FJA9"/>
<dbReference type="CDD" id="cd00077">
    <property type="entry name" value="HDc"/>
    <property type="match status" value="1"/>
</dbReference>
<organism evidence="2 3">
    <name type="scientific">Candidatus Portnoybacteria bacterium RIFCSPLOWO2_01_FULL_43_11</name>
    <dbReference type="NCBI Taxonomy" id="1802000"/>
    <lineage>
        <taxon>Bacteria</taxon>
        <taxon>Candidatus Portnoyibacteriota</taxon>
    </lineage>
</organism>
<dbReference type="Gene3D" id="1.10.3210.10">
    <property type="entry name" value="Hypothetical protein af1432"/>
    <property type="match status" value="1"/>
</dbReference>
<reference evidence="2 3" key="1">
    <citation type="journal article" date="2016" name="Nat. Commun.">
        <title>Thousands of microbial genomes shed light on interconnected biogeochemical processes in an aquifer system.</title>
        <authorList>
            <person name="Anantharaman K."/>
            <person name="Brown C.T."/>
            <person name="Hug L.A."/>
            <person name="Sharon I."/>
            <person name="Castelle C.J."/>
            <person name="Probst A.J."/>
            <person name="Thomas B.C."/>
            <person name="Singh A."/>
            <person name="Wilkins M.J."/>
            <person name="Karaoz U."/>
            <person name="Brodie E.L."/>
            <person name="Williams K.H."/>
            <person name="Hubbard S.S."/>
            <person name="Banfield J.F."/>
        </authorList>
    </citation>
    <scope>NUCLEOTIDE SEQUENCE [LARGE SCALE GENOMIC DNA]</scope>
</reference>
<proteinExistence type="predicted"/>
<protein>
    <recommendedName>
        <fullName evidence="1">HD/PDEase domain-containing protein</fullName>
    </recommendedName>
</protein>
<name>A0A1G2FJA9_9BACT</name>
<evidence type="ECO:0000313" key="3">
    <source>
        <dbReference type="Proteomes" id="UP000178787"/>
    </source>
</evidence>
<accession>A0A1G2FJA9</accession>
<evidence type="ECO:0000313" key="2">
    <source>
        <dbReference type="EMBL" id="OGZ37927.1"/>
    </source>
</evidence>
<comment type="caution">
    <text evidence="2">The sequence shown here is derived from an EMBL/GenBank/DDBJ whole genome shotgun (WGS) entry which is preliminary data.</text>
</comment>
<dbReference type="Proteomes" id="UP000178787">
    <property type="component" value="Unassembled WGS sequence"/>
</dbReference>
<feature type="domain" description="HD/PDEase" evidence="1">
    <location>
        <begin position="69"/>
        <end position="197"/>
    </location>
</feature>
<evidence type="ECO:0000259" key="1">
    <source>
        <dbReference type="SMART" id="SM00471"/>
    </source>
</evidence>